<organism evidence="8 9">
    <name type="scientific">Phrynocephalus forsythii</name>
    <dbReference type="NCBI Taxonomy" id="171643"/>
    <lineage>
        <taxon>Eukaryota</taxon>
        <taxon>Metazoa</taxon>
        <taxon>Chordata</taxon>
        <taxon>Craniata</taxon>
        <taxon>Vertebrata</taxon>
        <taxon>Euteleostomi</taxon>
        <taxon>Lepidosauria</taxon>
        <taxon>Squamata</taxon>
        <taxon>Bifurcata</taxon>
        <taxon>Unidentata</taxon>
        <taxon>Episquamata</taxon>
        <taxon>Toxicofera</taxon>
        <taxon>Iguania</taxon>
        <taxon>Acrodonta</taxon>
        <taxon>Agamidae</taxon>
        <taxon>Agaminae</taxon>
        <taxon>Phrynocephalus</taxon>
    </lineage>
</organism>
<proteinExistence type="inferred from homology"/>
<dbReference type="EMBL" id="JAPFRF010000006">
    <property type="protein sequence ID" value="KAJ7329820.1"/>
    <property type="molecule type" value="Genomic_DNA"/>
</dbReference>
<protein>
    <recommendedName>
        <fullName evidence="10">Tetraspanin</fullName>
    </recommendedName>
</protein>
<comment type="subcellular location">
    <subcellularLocation>
        <location evidence="1">Membrane</location>
        <topology evidence="1">Multi-pass membrane protein</topology>
    </subcellularLocation>
</comment>
<keyword evidence="4 7" id="KW-1133">Transmembrane helix</keyword>
<evidence type="ECO:0008006" key="10">
    <source>
        <dbReference type="Google" id="ProtNLM"/>
    </source>
</evidence>
<feature type="compositionally biased region" description="Polar residues" evidence="6">
    <location>
        <begin position="31"/>
        <end position="46"/>
    </location>
</feature>
<dbReference type="Pfam" id="PF00335">
    <property type="entry name" value="Tetraspanin"/>
    <property type="match status" value="1"/>
</dbReference>
<dbReference type="AlphaFoldDB" id="A0A9Q0XVW9"/>
<evidence type="ECO:0000256" key="5">
    <source>
        <dbReference type="ARBA" id="ARBA00023136"/>
    </source>
</evidence>
<sequence length="299" mass="32726">LPGVPTMQPRGAALAARQNLGRGVQPPTRPPSLQGQQRYPPNTGSVQGRPITWADAGGPVLVAQRQPAQRPDDNVSSTMKYSIFVFNFIFWVSGCVILGVSIWMRVSKTAQLEYNIDRSLFAGIELLIAVGCIIMVLGFLGCCGAIQESECMLLLFFIGLLAVLLLQIVAGILGALYKPQIEESLDQTFAENAAKLSGHAQIDKDFQAYFRKFEIKNKCCGLVKGQADWGKNEGCTCAKEDEGKDACKGSIYTQSCKDIISGFFKKNMVIVMGLAFGLSFIETLGMVFSMILYCQIQRR</sequence>
<evidence type="ECO:0000256" key="7">
    <source>
        <dbReference type="SAM" id="Phobius"/>
    </source>
</evidence>
<evidence type="ECO:0000256" key="2">
    <source>
        <dbReference type="ARBA" id="ARBA00006840"/>
    </source>
</evidence>
<reference evidence="8" key="1">
    <citation type="journal article" date="2023" name="DNA Res.">
        <title>Chromosome-level genome assembly of Phrynocephalus forsythii using third-generation DNA sequencing and Hi-C analysis.</title>
        <authorList>
            <person name="Qi Y."/>
            <person name="Zhao W."/>
            <person name="Zhao Y."/>
            <person name="Niu C."/>
            <person name="Cao S."/>
            <person name="Zhang Y."/>
        </authorList>
    </citation>
    <scope>NUCLEOTIDE SEQUENCE</scope>
    <source>
        <tissue evidence="8">Muscle</tissue>
    </source>
</reference>
<comment type="similarity">
    <text evidence="2">Belongs to the tetraspanin (TM4SF) family.</text>
</comment>
<comment type="caution">
    <text evidence="8">The sequence shown here is derived from an EMBL/GenBank/DDBJ whole genome shotgun (WGS) entry which is preliminary data.</text>
</comment>
<feature type="region of interest" description="Disordered" evidence="6">
    <location>
        <begin position="18"/>
        <end position="48"/>
    </location>
</feature>
<feature type="transmembrane region" description="Helical" evidence="7">
    <location>
        <begin position="268"/>
        <end position="293"/>
    </location>
</feature>
<keyword evidence="9" id="KW-1185">Reference proteome</keyword>
<dbReference type="SUPFAM" id="SSF48652">
    <property type="entry name" value="Tetraspanin"/>
    <property type="match status" value="1"/>
</dbReference>
<evidence type="ECO:0000256" key="3">
    <source>
        <dbReference type="ARBA" id="ARBA00022692"/>
    </source>
</evidence>
<gene>
    <name evidence="8" type="ORF">JRQ81_015994</name>
</gene>
<dbReference type="PANTHER" id="PTHR19282:SF380">
    <property type="entry name" value="TETRASPANIN-8"/>
    <property type="match status" value="1"/>
</dbReference>
<feature type="non-terminal residue" evidence="8">
    <location>
        <position position="299"/>
    </location>
</feature>
<dbReference type="InterPro" id="IPR018503">
    <property type="entry name" value="Tetraspanin_CS"/>
</dbReference>
<dbReference type="GO" id="GO:0005886">
    <property type="term" value="C:plasma membrane"/>
    <property type="evidence" value="ECO:0007669"/>
    <property type="project" value="TreeGrafter"/>
</dbReference>
<dbReference type="Proteomes" id="UP001142489">
    <property type="component" value="Unassembled WGS sequence"/>
</dbReference>
<evidence type="ECO:0000256" key="6">
    <source>
        <dbReference type="SAM" id="MobiDB-lite"/>
    </source>
</evidence>
<name>A0A9Q0XVW9_9SAUR</name>
<dbReference type="PANTHER" id="PTHR19282">
    <property type="entry name" value="TETRASPANIN"/>
    <property type="match status" value="1"/>
</dbReference>
<dbReference type="OrthoDB" id="5982705at2759"/>
<dbReference type="InterPro" id="IPR008952">
    <property type="entry name" value="Tetraspanin_EC2_sf"/>
</dbReference>
<accession>A0A9Q0XVW9</accession>
<dbReference type="PROSITE" id="PS00421">
    <property type="entry name" value="TM4_1"/>
    <property type="match status" value="1"/>
</dbReference>
<evidence type="ECO:0000256" key="4">
    <source>
        <dbReference type="ARBA" id="ARBA00022989"/>
    </source>
</evidence>
<feature type="transmembrane region" description="Helical" evidence="7">
    <location>
        <begin position="126"/>
        <end position="146"/>
    </location>
</feature>
<dbReference type="InterPro" id="IPR018499">
    <property type="entry name" value="Tetraspanin/Peripherin"/>
</dbReference>
<evidence type="ECO:0000313" key="8">
    <source>
        <dbReference type="EMBL" id="KAJ7329820.1"/>
    </source>
</evidence>
<dbReference type="PRINTS" id="PR00259">
    <property type="entry name" value="TMFOUR"/>
</dbReference>
<feature type="transmembrane region" description="Helical" evidence="7">
    <location>
        <begin position="84"/>
        <end position="106"/>
    </location>
</feature>
<evidence type="ECO:0000313" key="9">
    <source>
        <dbReference type="Proteomes" id="UP001142489"/>
    </source>
</evidence>
<evidence type="ECO:0000256" key="1">
    <source>
        <dbReference type="ARBA" id="ARBA00004141"/>
    </source>
</evidence>
<keyword evidence="3 7" id="KW-0812">Transmembrane</keyword>
<feature type="transmembrane region" description="Helical" evidence="7">
    <location>
        <begin position="153"/>
        <end position="177"/>
    </location>
</feature>
<keyword evidence="5 7" id="KW-0472">Membrane</keyword>